<dbReference type="EMBL" id="JAWDGP010002320">
    <property type="protein sequence ID" value="KAK3783986.1"/>
    <property type="molecule type" value="Genomic_DNA"/>
</dbReference>
<organism evidence="1 2">
    <name type="scientific">Elysia crispata</name>
    <name type="common">lettuce slug</name>
    <dbReference type="NCBI Taxonomy" id="231223"/>
    <lineage>
        <taxon>Eukaryota</taxon>
        <taxon>Metazoa</taxon>
        <taxon>Spiralia</taxon>
        <taxon>Lophotrochozoa</taxon>
        <taxon>Mollusca</taxon>
        <taxon>Gastropoda</taxon>
        <taxon>Heterobranchia</taxon>
        <taxon>Euthyneura</taxon>
        <taxon>Panpulmonata</taxon>
        <taxon>Sacoglossa</taxon>
        <taxon>Placobranchoidea</taxon>
        <taxon>Plakobranchidae</taxon>
        <taxon>Elysia</taxon>
    </lineage>
</organism>
<reference evidence="1" key="1">
    <citation type="journal article" date="2023" name="G3 (Bethesda)">
        <title>A reference genome for the long-term kleptoplast-retaining sea slug Elysia crispata morphotype clarki.</title>
        <authorList>
            <person name="Eastman K.E."/>
            <person name="Pendleton A.L."/>
            <person name="Shaikh M.A."/>
            <person name="Suttiyut T."/>
            <person name="Ogas R."/>
            <person name="Tomko P."/>
            <person name="Gavelis G."/>
            <person name="Widhalm J.R."/>
            <person name="Wisecaver J.H."/>
        </authorList>
    </citation>
    <scope>NUCLEOTIDE SEQUENCE</scope>
    <source>
        <strain evidence="1">ECLA1</strain>
    </source>
</reference>
<proteinExistence type="predicted"/>
<dbReference type="Proteomes" id="UP001283361">
    <property type="component" value="Unassembled WGS sequence"/>
</dbReference>
<evidence type="ECO:0000313" key="1">
    <source>
        <dbReference type="EMBL" id="KAK3783986.1"/>
    </source>
</evidence>
<dbReference type="AlphaFoldDB" id="A0AAE1ABJ9"/>
<evidence type="ECO:0000313" key="2">
    <source>
        <dbReference type="Proteomes" id="UP001283361"/>
    </source>
</evidence>
<name>A0AAE1ABJ9_9GAST</name>
<comment type="caution">
    <text evidence="1">The sequence shown here is derived from an EMBL/GenBank/DDBJ whole genome shotgun (WGS) entry which is preliminary data.</text>
</comment>
<gene>
    <name evidence="1" type="ORF">RRG08_006426</name>
</gene>
<protein>
    <submittedName>
        <fullName evidence="1">Uncharacterized protein</fullName>
    </submittedName>
</protein>
<accession>A0AAE1ABJ9</accession>
<sequence>MATSAAAQVDDSSRRELIAAIDKAIDLKEQVDDRPFSAYNGTGSNEKAVLAVNNESLPWSSLNLEDFASPKWELGDSHSLRTTNVSL</sequence>
<keyword evidence="2" id="KW-1185">Reference proteome</keyword>